<dbReference type="PANTHER" id="PTHR11645:SF0">
    <property type="entry name" value="PYRROLINE-5-CARBOXYLATE REDUCTASE 3"/>
    <property type="match status" value="1"/>
</dbReference>
<dbReference type="GO" id="GO:0004735">
    <property type="term" value="F:pyrroline-5-carboxylate reductase activity"/>
    <property type="evidence" value="ECO:0007669"/>
    <property type="project" value="UniProtKB-UniRule"/>
</dbReference>
<keyword evidence="6 8" id="KW-0521">NADP</keyword>
<dbReference type="InterPro" id="IPR053790">
    <property type="entry name" value="P5CR-like_CS"/>
</dbReference>
<dbReference type="FunFam" id="1.10.3730.10:FF:000001">
    <property type="entry name" value="Pyrroline-5-carboxylate reductase"/>
    <property type="match status" value="1"/>
</dbReference>
<dbReference type="Proteomes" id="UP000315750">
    <property type="component" value="Chromosome"/>
</dbReference>
<dbReference type="InterPro" id="IPR036291">
    <property type="entry name" value="NAD(P)-bd_dom_sf"/>
</dbReference>
<dbReference type="HAMAP" id="MF_01925">
    <property type="entry name" value="P5C_reductase"/>
    <property type="match status" value="1"/>
</dbReference>
<evidence type="ECO:0000256" key="9">
    <source>
        <dbReference type="NCBIfam" id="TIGR00112"/>
    </source>
</evidence>
<dbReference type="PROSITE" id="PS00521">
    <property type="entry name" value="P5CR"/>
    <property type="match status" value="1"/>
</dbReference>
<sequence length="270" mass="26784">MPQYKYGFIGAGRMASALAGGLVDAGLAAASEIAASDPNAEVRQAFAERLPGAHLHGDNAAVSRHASMLILAVKPQVMGAVLGNLPLGESAPLVVSIAAGVPIAKLEAGLAEGTHVVRVMPNTPALIGRGASGFSGGTHATADDLASVLQLLEAVGIAFEVPESLLDAVTGLSGSGPAFVYTMIEALSDGGVLAGLPRAVAHQLAAQTVSGAAAMVLETGEHPALLREAVASPGGTTIAGLAALEQGSLRSTVIGAVKAAAERSQQLGRN</sequence>
<accession>A0A518AL18</accession>
<evidence type="ECO:0000256" key="10">
    <source>
        <dbReference type="PIRSR" id="PIRSR000193-1"/>
    </source>
</evidence>
<evidence type="ECO:0000256" key="2">
    <source>
        <dbReference type="ARBA" id="ARBA00005525"/>
    </source>
</evidence>
<dbReference type="GO" id="GO:0005737">
    <property type="term" value="C:cytoplasm"/>
    <property type="evidence" value="ECO:0007669"/>
    <property type="project" value="UniProtKB-SubCell"/>
</dbReference>
<dbReference type="SUPFAM" id="SSF48179">
    <property type="entry name" value="6-phosphogluconate dehydrogenase C-terminal domain-like"/>
    <property type="match status" value="1"/>
</dbReference>
<feature type="domain" description="Pyrroline-5-carboxylate reductase dimerisation" evidence="13">
    <location>
        <begin position="163"/>
        <end position="267"/>
    </location>
</feature>
<evidence type="ECO:0000259" key="12">
    <source>
        <dbReference type="Pfam" id="PF03807"/>
    </source>
</evidence>
<dbReference type="FunFam" id="3.40.50.720:FF:000190">
    <property type="entry name" value="Pyrroline-5-carboxylate reductase"/>
    <property type="match status" value="1"/>
</dbReference>
<dbReference type="Gene3D" id="3.40.50.720">
    <property type="entry name" value="NAD(P)-binding Rossmann-like Domain"/>
    <property type="match status" value="1"/>
</dbReference>
<dbReference type="EMBL" id="CP036278">
    <property type="protein sequence ID" value="QDU55420.1"/>
    <property type="molecule type" value="Genomic_DNA"/>
</dbReference>
<keyword evidence="3 8" id="KW-0963">Cytoplasm</keyword>
<evidence type="ECO:0000256" key="5">
    <source>
        <dbReference type="ARBA" id="ARBA00022650"/>
    </source>
</evidence>
<dbReference type="Pfam" id="PF03807">
    <property type="entry name" value="F420_oxidored"/>
    <property type="match status" value="1"/>
</dbReference>
<dbReference type="PIRSF" id="PIRSF000193">
    <property type="entry name" value="Pyrrol-5-carb_rd"/>
    <property type="match status" value="1"/>
</dbReference>
<evidence type="ECO:0000313" key="15">
    <source>
        <dbReference type="Proteomes" id="UP000315750"/>
    </source>
</evidence>
<feature type="binding site" evidence="10">
    <location>
        <begin position="72"/>
        <end position="75"/>
    </location>
    <ligand>
        <name>NADP(+)</name>
        <dbReference type="ChEBI" id="CHEBI:58349"/>
    </ligand>
</feature>
<comment type="catalytic activity">
    <reaction evidence="8">
        <text>L-proline + NAD(+) = (S)-1-pyrroline-5-carboxylate + NADH + 2 H(+)</text>
        <dbReference type="Rhea" id="RHEA:14105"/>
        <dbReference type="ChEBI" id="CHEBI:15378"/>
        <dbReference type="ChEBI" id="CHEBI:17388"/>
        <dbReference type="ChEBI" id="CHEBI:57540"/>
        <dbReference type="ChEBI" id="CHEBI:57945"/>
        <dbReference type="ChEBI" id="CHEBI:60039"/>
        <dbReference type="EC" id="1.5.1.2"/>
    </reaction>
</comment>
<dbReference type="KEGG" id="amuc:Pan181_16090"/>
<dbReference type="Gene3D" id="1.10.3730.10">
    <property type="entry name" value="ProC C-terminal domain-like"/>
    <property type="match status" value="1"/>
</dbReference>
<evidence type="ECO:0000256" key="6">
    <source>
        <dbReference type="ARBA" id="ARBA00022857"/>
    </source>
</evidence>
<dbReference type="SUPFAM" id="SSF51735">
    <property type="entry name" value="NAD(P)-binding Rossmann-fold domains"/>
    <property type="match status" value="1"/>
</dbReference>
<name>A0A518AL18_9BACT</name>
<feature type="domain" description="Pyrroline-5-carboxylate reductase catalytic N-terminal" evidence="12">
    <location>
        <begin position="5"/>
        <end position="100"/>
    </location>
</feature>
<proteinExistence type="inferred from homology"/>
<gene>
    <name evidence="8 14" type="primary">proC</name>
    <name evidence="14" type="ORF">Pan181_16090</name>
</gene>
<dbReference type="OrthoDB" id="9805754at2"/>
<evidence type="ECO:0000256" key="8">
    <source>
        <dbReference type="HAMAP-Rule" id="MF_01925"/>
    </source>
</evidence>
<keyword evidence="4 8" id="KW-0028">Amino-acid biosynthesis</keyword>
<feature type="binding site" evidence="10">
    <location>
        <position position="59"/>
    </location>
    <ligand>
        <name>NADPH</name>
        <dbReference type="ChEBI" id="CHEBI:57783"/>
    </ligand>
</feature>
<evidence type="ECO:0000259" key="13">
    <source>
        <dbReference type="Pfam" id="PF14748"/>
    </source>
</evidence>
<dbReference type="InterPro" id="IPR000304">
    <property type="entry name" value="Pyrroline-COOH_reductase"/>
</dbReference>
<comment type="similarity">
    <text evidence="2 8 11">Belongs to the pyrroline-5-carboxylate reductase family.</text>
</comment>
<dbReference type="GO" id="GO:0055129">
    <property type="term" value="P:L-proline biosynthetic process"/>
    <property type="evidence" value="ECO:0007669"/>
    <property type="project" value="UniProtKB-UniRule"/>
</dbReference>
<keyword evidence="7 8" id="KW-0560">Oxidoreductase</keyword>
<evidence type="ECO:0000256" key="3">
    <source>
        <dbReference type="ARBA" id="ARBA00022490"/>
    </source>
</evidence>
<dbReference type="NCBIfam" id="TIGR00112">
    <property type="entry name" value="proC"/>
    <property type="match status" value="1"/>
</dbReference>
<dbReference type="Pfam" id="PF14748">
    <property type="entry name" value="P5CR_dimer"/>
    <property type="match status" value="1"/>
</dbReference>
<dbReference type="RefSeq" id="WP_145246286.1">
    <property type="nucleotide sequence ID" value="NZ_CP036278.1"/>
</dbReference>
<dbReference type="InterPro" id="IPR029036">
    <property type="entry name" value="P5CR_dimer"/>
</dbReference>
<feature type="binding site" evidence="10">
    <location>
        <begin position="9"/>
        <end position="14"/>
    </location>
    <ligand>
        <name>NADP(+)</name>
        <dbReference type="ChEBI" id="CHEBI:58349"/>
    </ligand>
</feature>
<dbReference type="EC" id="1.5.1.2" evidence="8 9"/>
<evidence type="ECO:0000256" key="1">
    <source>
        <dbReference type="ARBA" id="ARBA00004496"/>
    </source>
</evidence>
<dbReference type="InterPro" id="IPR008927">
    <property type="entry name" value="6-PGluconate_DH-like_C_sf"/>
</dbReference>
<comment type="catalytic activity">
    <reaction evidence="8 11">
        <text>L-proline + NADP(+) = (S)-1-pyrroline-5-carboxylate + NADPH + 2 H(+)</text>
        <dbReference type="Rhea" id="RHEA:14109"/>
        <dbReference type="ChEBI" id="CHEBI:15378"/>
        <dbReference type="ChEBI" id="CHEBI:17388"/>
        <dbReference type="ChEBI" id="CHEBI:57783"/>
        <dbReference type="ChEBI" id="CHEBI:58349"/>
        <dbReference type="ChEBI" id="CHEBI:60039"/>
        <dbReference type="EC" id="1.5.1.2"/>
    </reaction>
</comment>
<dbReference type="InterPro" id="IPR028939">
    <property type="entry name" value="P5C_Rdtase_cat_N"/>
</dbReference>
<protein>
    <recommendedName>
        <fullName evidence="8 9">Pyrroline-5-carboxylate reductase</fullName>
        <shortName evidence="8">P5C reductase</shortName>
        <shortName evidence="8">P5CR</shortName>
        <ecNumber evidence="8 9">1.5.1.2</ecNumber>
    </recommendedName>
    <alternativeName>
        <fullName evidence="8">PCA reductase</fullName>
    </alternativeName>
</protein>
<evidence type="ECO:0000256" key="7">
    <source>
        <dbReference type="ARBA" id="ARBA00023002"/>
    </source>
</evidence>
<keyword evidence="15" id="KW-1185">Reference proteome</keyword>
<dbReference type="AlphaFoldDB" id="A0A518AL18"/>
<comment type="pathway">
    <text evidence="8 11">Amino-acid biosynthesis; L-proline biosynthesis; L-proline from L-glutamate 5-semialdehyde: step 1/1.</text>
</comment>
<organism evidence="14 15">
    <name type="scientific">Aeoliella mucimassa</name>
    <dbReference type="NCBI Taxonomy" id="2527972"/>
    <lineage>
        <taxon>Bacteria</taxon>
        <taxon>Pseudomonadati</taxon>
        <taxon>Planctomycetota</taxon>
        <taxon>Planctomycetia</taxon>
        <taxon>Pirellulales</taxon>
        <taxon>Lacipirellulaceae</taxon>
        <taxon>Aeoliella</taxon>
    </lineage>
</organism>
<evidence type="ECO:0000256" key="11">
    <source>
        <dbReference type="RuleBase" id="RU003903"/>
    </source>
</evidence>
<reference evidence="14 15" key="1">
    <citation type="submission" date="2019-02" db="EMBL/GenBank/DDBJ databases">
        <title>Deep-cultivation of Planctomycetes and their phenomic and genomic characterization uncovers novel biology.</title>
        <authorList>
            <person name="Wiegand S."/>
            <person name="Jogler M."/>
            <person name="Boedeker C."/>
            <person name="Pinto D."/>
            <person name="Vollmers J."/>
            <person name="Rivas-Marin E."/>
            <person name="Kohn T."/>
            <person name="Peeters S.H."/>
            <person name="Heuer A."/>
            <person name="Rast P."/>
            <person name="Oberbeckmann S."/>
            <person name="Bunk B."/>
            <person name="Jeske O."/>
            <person name="Meyerdierks A."/>
            <person name="Storesund J.E."/>
            <person name="Kallscheuer N."/>
            <person name="Luecker S."/>
            <person name="Lage O.M."/>
            <person name="Pohl T."/>
            <person name="Merkel B.J."/>
            <person name="Hornburger P."/>
            <person name="Mueller R.-W."/>
            <person name="Bruemmer F."/>
            <person name="Labrenz M."/>
            <person name="Spormann A.M."/>
            <person name="Op den Camp H."/>
            <person name="Overmann J."/>
            <person name="Amann R."/>
            <person name="Jetten M.S.M."/>
            <person name="Mascher T."/>
            <person name="Medema M.H."/>
            <person name="Devos D.P."/>
            <person name="Kaster A.-K."/>
            <person name="Ovreas L."/>
            <person name="Rohde M."/>
            <person name="Galperin M.Y."/>
            <person name="Jogler C."/>
        </authorList>
    </citation>
    <scope>NUCLEOTIDE SEQUENCE [LARGE SCALE GENOMIC DNA]</scope>
    <source>
        <strain evidence="14 15">Pan181</strain>
    </source>
</reference>
<dbReference type="UniPathway" id="UPA00098">
    <property type="reaction ID" value="UER00361"/>
</dbReference>
<dbReference type="PANTHER" id="PTHR11645">
    <property type="entry name" value="PYRROLINE-5-CARBOXYLATE REDUCTASE"/>
    <property type="match status" value="1"/>
</dbReference>
<comment type="subcellular location">
    <subcellularLocation>
        <location evidence="1 8">Cytoplasm</location>
    </subcellularLocation>
</comment>
<evidence type="ECO:0000313" key="14">
    <source>
        <dbReference type="EMBL" id="QDU55420.1"/>
    </source>
</evidence>
<evidence type="ECO:0000256" key="4">
    <source>
        <dbReference type="ARBA" id="ARBA00022605"/>
    </source>
</evidence>
<comment type="function">
    <text evidence="8">Catalyzes the reduction of 1-pyrroline-5-carboxylate (PCA) to L-proline.</text>
</comment>
<keyword evidence="5 8" id="KW-0641">Proline biosynthesis</keyword>